<evidence type="ECO:0000256" key="1">
    <source>
        <dbReference type="ARBA" id="ARBA00022801"/>
    </source>
</evidence>
<dbReference type="AlphaFoldDB" id="A0A3A2ZF45"/>
<dbReference type="STRING" id="2070753.A0A3A2ZF45"/>
<evidence type="ECO:0000313" key="5">
    <source>
        <dbReference type="Proteomes" id="UP000266188"/>
    </source>
</evidence>
<evidence type="ECO:0000313" key="4">
    <source>
        <dbReference type="EMBL" id="RJE21586.1"/>
    </source>
</evidence>
<organism evidence="4 5">
    <name type="scientific">Aspergillus sclerotialis</name>
    <dbReference type="NCBI Taxonomy" id="2070753"/>
    <lineage>
        <taxon>Eukaryota</taxon>
        <taxon>Fungi</taxon>
        <taxon>Dikarya</taxon>
        <taxon>Ascomycota</taxon>
        <taxon>Pezizomycotina</taxon>
        <taxon>Eurotiomycetes</taxon>
        <taxon>Eurotiomycetidae</taxon>
        <taxon>Eurotiales</taxon>
        <taxon>Aspergillaceae</taxon>
        <taxon>Aspergillus</taxon>
        <taxon>Aspergillus subgen. Polypaecilum</taxon>
    </lineage>
</organism>
<keyword evidence="5" id="KW-1185">Reference proteome</keyword>
<evidence type="ECO:0000256" key="2">
    <source>
        <dbReference type="SAM" id="Phobius"/>
    </source>
</evidence>
<dbReference type="EMBL" id="MVGC01000218">
    <property type="protein sequence ID" value="RJE21586.1"/>
    <property type="molecule type" value="Genomic_DNA"/>
</dbReference>
<dbReference type="InterPro" id="IPR013094">
    <property type="entry name" value="AB_hydrolase_3"/>
</dbReference>
<protein>
    <recommendedName>
        <fullName evidence="3">Alpha/beta hydrolase fold-3 domain-containing protein</fullName>
    </recommendedName>
</protein>
<dbReference type="SUPFAM" id="SSF53474">
    <property type="entry name" value="alpha/beta-Hydrolases"/>
    <property type="match status" value="1"/>
</dbReference>
<feature type="transmembrane region" description="Helical" evidence="2">
    <location>
        <begin position="18"/>
        <end position="38"/>
    </location>
</feature>
<proteinExistence type="predicted"/>
<gene>
    <name evidence="4" type="ORF">PHISCL_06075</name>
</gene>
<dbReference type="PANTHER" id="PTHR48081:SF21">
    <property type="entry name" value="LIPASE_THIOESTERASE FAMILY PROTEIN (AFU_ORTHOLOGUE AFUA_8G02590)"/>
    <property type="match status" value="1"/>
</dbReference>
<name>A0A3A2ZF45_9EURO</name>
<reference evidence="5" key="1">
    <citation type="submission" date="2017-02" db="EMBL/GenBank/DDBJ databases">
        <authorList>
            <person name="Tafer H."/>
            <person name="Lopandic K."/>
        </authorList>
    </citation>
    <scope>NUCLEOTIDE SEQUENCE [LARGE SCALE GENOMIC DNA]</scope>
    <source>
        <strain evidence="5">CBS 366.77</strain>
    </source>
</reference>
<comment type="caution">
    <text evidence="4">The sequence shown here is derived from an EMBL/GenBank/DDBJ whole genome shotgun (WGS) entry which is preliminary data.</text>
</comment>
<accession>A0A3A2ZF45</accession>
<sequence length="357" mass="39467">MLSNTSALTLSLKEKLDFIPALASIVLAAFCSILTGLWRTERQAQSFFLHIGYAIFRKATSRLSPLQMQAVMPTTNKIYEQYIKKTRQLPDTVNLGNGALGHWVGDKNAENVLVWYHGGGFSLPANLGYFNFFERVIEDMRKAGKSICVFSLTYTLAPHATYPTQLRQAVECLRHVLEKPTHAPRNVFIGGDSAGGNLVGGVLSHIAHPHPQITPLSVDENLGGAIMVAPWTMLETDFTGQDIYAGGDLITTAVAGPWAGAYLGSAKRDYYTDLSLAPTDWYHDFKVNSVLITGGGNEILLPIIQDFAAKFQAGFSPVELFIGRRECHVAPIYNLYIGDQTETQQGKRMKEWLRENL</sequence>
<dbReference type="InterPro" id="IPR050300">
    <property type="entry name" value="GDXG_lipolytic_enzyme"/>
</dbReference>
<dbReference type="GO" id="GO:0016787">
    <property type="term" value="F:hydrolase activity"/>
    <property type="evidence" value="ECO:0007669"/>
    <property type="project" value="UniProtKB-KW"/>
</dbReference>
<feature type="domain" description="Alpha/beta hydrolase fold-3" evidence="3">
    <location>
        <begin position="113"/>
        <end position="329"/>
    </location>
</feature>
<keyword evidence="2" id="KW-1133">Transmembrane helix</keyword>
<keyword evidence="2" id="KW-0812">Transmembrane</keyword>
<dbReference type="OrthoDB" id="2152029at2759"/>
<evidence type="ECO:0000259" key="3">
    <source>
        <dbReference type="Pfam" id="PF07859"/>
    </source>
</evidence>
<dbReference type="Proteomes" id="UP000266188">
    <property type="component" value="Unassembled WGS sequence"/>
</dbReference>
<dbReference type="PANTHER" id="PTHR48081">
    <property type="entry name" value="AB HYDROLASE SUPERFAMILY PROTEIN C4A8.06C"/>
    <property type="match status" value="1"/>
</dbReference>
<keyword evidence="1" id="KW-0378">Hydrolase</keyword>
<dbReference type="Pfam" id="PF07859">
    <property type="entry name" value="Abhydrolase_3"/>
    <property type="match status" value="1"/>
</dbReference>
<dbReference type="InterPro" id="IPR029058">
    <property type="entry name" value="AB_hydrolase_fold"/>
</dbReference>
<keyword evidence="2" id="KW-0472">Membrane</keyword>
<dbReference type="Gene3D" id="3.40.50.1820">
    <property type="entry name" value="alpha/beta hydrolase"/>
    <property type="match status" value="1"/>
</dbReference>